<evidence type="ECO:0000256" key="2">
    <source>
        <dbReference type="ARBA" id="ARBA00023155"/>
    </source>
</evidence>
<reference evidence="8" key="2">
    <citation type="submission" date="2014-06" db="EMBL/GenBank/DDBJ databases">
        <title>The complete genome of Blastobotrys (Arxula) adeninivorans LS3 - a yeast of biotechnological interest.</title>
        <authorList>
            <person name="Kunze G."/>
            <person name="Gaillardin C."/>
            <person name="Czernicka M."/>
            <person name="Durrens P."/>
            <person name="Martin T."/>
            <person name="Boer E."/>
            <person name="Gabaldon T."/>
            <person name="Cruz J."/>
            <person name="Talla E."/>
            <person name="Marck C."/>
            <person name="Goffeau A."/>
            <person name="Barbe V."/>
            <person name="Baret P."/>
            <person name="Baronian K."/>
            <person name="Beier S."/>
            <person name="Bleykasten C."/>
            <person name="Bode R."/>
            <person name="Casaregola S."/>
            <person name="Despons L."/>
            <person name="Fairhead C."/>
            <person name="Giersberg M."/>
            <person name="Gierski P."/>
            <person name="Hahnel U."/>
            <person name="Hartmann A."/>
            <person name="Jankowska D."/>
            <person name="Jubin C."/>
            <person name="Jung P."/>
            <person name="Lafontaine I."/>
            <person name="Leh-Louis V."/>
            <person name="Lemaire M."/>
            <person name="Marcet-Houben M."/>
            <person name="Mascher M."/>
            <person name="Morel G."/>
            <person name="Richard G.-F."/>
            <person name="Riechen J."/>
            <person name="Sacerdot C."/>
            <person name="Sarkar A."/>
            <person name="Savel G."/>
            <person name="Schacherer J."/>
            <person name="Sherman D."/>
            <person name="Straub M.-L."/>
            <person name="Stein N."/>
            <person name="Thierry A."/>
            <person name="Trautwein-Schult A."/>
            <person name="Westhof E."/>
            <person name="Worch S."/>
            <person name="Dujon B."/>
            <person name="Souciet J.-L."/>
            <person name="Wincker P."/>
            <person name="Scholz U."/>
            <person name="Neuveglise N."/>
        </authorList>
    </citation>
    <scope>NUCLEOTIDE SEQUENCE</scope>
    <source>
        <strain evidence="8">LS3</strain>
    </source>
</reference>
<proteinExistence type="predicted"/>
<sequence length="371" mass="40194">MDQGREPVETKAERDPGRPADPNAGDDTENASQDDCQTTSPDTQSTSVDSSQSENKGPTTPEKDTPSKSYAFITHSPETYPNSEPSVDNSQLVRRKRRRTTAFELSVLEQEFAQCSKPSKHHRADIAQRVGMSEKAVQIWFQNRRQSARKAALRANSEPGNDHTPTKAAKSATMPTVPQFRVPPPPQSSLSVRPQPSNTLPSAKPAKTTPHSHYPSLYRIPQTPTNNGGIVGAPVNRTPLSGSSSARSSDRSSLGAQPRPHRYLTPARTPVRLTMSDDGRAQLIESPRSPLAPISGSSLNSRNSGGTSTVRGMNTKAKLAAEALKTLNKGPKTPSKTKSMPQMMTPVSPATAEREKECITNLLSLRSGMWN</sequence>
<feature type="DNA-binding region" description="Homeobox" evidence="4">
    <location>
        <begin position="93"/>
        <end position="152"/>
    </location>
</feature>
<dbReference type="GO" id="GO:0030154">
    <property type="term" value="P:cell differentiation"/>
    <property type="evidence" value="ECO:0007669"/>
    <property type="project" value="TreeGrafter"/>
</dbReference>
<dbReference type="GO" id="GO:0000978">
    <property type="term" value="F:RNA polymerase II cis-regulatory region sequence-specific DNA binding"/>
    <property type="evidence" value="ECO:0007669"/>
    <property type="project" value="TreeGrafter"/>
</dbReference>
<dbReference type="GO" id="GO:0005634">
    <property type="term" value="C:nucleus"/>
    <property type="evidence" value="ECO:0007669"/>
    <property type="project" value="UniProtKB-SubCell"/>
</dbReference>
<feature type="compositionally biased region" description="Basic and acidic residues" evidence="6">
    <location>
        <begin position="1"/>
        <end position="18"/>
    </location>
</feature>
<evidence type="ECO:0000313" key="8">
    <source>
        <dbReference type="EMBL" id="CDP36859.1"/>
    </source>
</evidence>
<dbReference type="InterPro" id="IPR009057">
    <property type="entry name" value="Homeodomain-like_sf"/>
</dbReference>
<dbReference type="CDD" id="cd00086">
    <property type="entry name" value="homeodomain"/>
    <property type="match status" value="1"/>
</dbReference>
<feature type="region of interest" description="Disordered" evidence="6">
    <location>
        <begin position="1"/>
        <end position="95"/>
    </location>
</feature>
<feature type="compositionally biased region" description="Polar residues" evidence="6">
    <location>
        <begin position="76"/>
        <end position="92"/>
    </location>
</feature>
<keyword evidence="2 4" id="KW-0371">Homeobox</keyword>
<dbReference type="PANTHER" id="PTHR24324:SF9">
    <property type="entry name" value="HOMEOBOX DOMAIN-CONTAINING PROTEIN"/>
    <property type="match status" value="1"/>
</dbReference>
<dbReference type="InterPro" id="IPR001356">
    <property type="entry name" value="HD"/>
</dbReference>
<dbReference type="PANTHER" id="PTHR24324">
    <property type="entry name" value="HOMEOBOX PROTEIN HHEX"/>
    <property type="match status" value="1"/>
</dbReference>
<evidence type="ECO:0000256" key="1">
    <source>
        <dbReference type="ARBA" id="ARBA00023125"/>
    </source>
</evidence>
<dbReference type="InterPro" id="IPR017970">
    <property type="entry name" value="Homeobox_CS"/>
</dbReference>
<feature type="compositionally biased region" description="Low complexity" evidence="6">
    <location>
        <begin position="33"/>
        <end position="53"/>
    </location>
</feature>
<feature type="compositionally biased region" description="Polar residues" evidence="6">
    <location>
        <begin position="188"/>
        <end position="201"/>
    </location>
</feature>
<feature type="compositionally biased region" description="Low complexity" evidence="6">
    <location>
        <begin position="240"/>
        <end position="256"/>
    </location>
</feature>
<feature type="domain" description="Homeobox" evidence="7">
    <location>
        <begin position="91"/>
        <end position="151"/>
    </location>
</feature>
<keyword evidence="3 4" id="KW-0539">Nucleus</keyword>
<feature type="region of interest" description="Disordered" evidence="6">
    <location>
        <begin position="287"/>
        <end position="311"/>
    </location>
</feature>
<dbReference type="Pfam" id="PF00046">
    <property type="entry name" value="Homeodomain"/>
    <property type="match status" value="1"/>
</dbReference>
<dbReference type="PROSITE" id="PS00027">
    <property type="entry name" value="HOMEOBOX_1"/>
    <property type="match status" value="1"/>
</dbReference>
<accession>A0A060T7T9</accession>
<feature type="region of interest" description="Disordered" evidence="6">
    <location>
        <begin position="148"/>
        <end position="263"/>
    </location>
</feature>
<comment type="subcellular location">
    <subcellularLocation>
        <location evidence="4 5">Nucleus</location>
    </subcellularLocation>
</comment>
<evidence type="ECO:0000259" key="7">
    <source>
        <dbReference type="PROSITE" id="PS50071"/>
    </source>
</evidence>
<evidence type="ECO:0000256" key="4">
    <source>
        <dbReference type="PROSITE-ProRule" id="PRU00108"/>
    </source>
</evidence>
<keyword evidence="1 4" id="KW-0238">DNA-binding</keyword>
<dbReference type="InterPro" id="IPR051000">
    <property type="entry name" value="Homeobox_DNA-bind_prot"/>
</dbReference>
<dbReference type="EMBL" id="HG937692">
    <property type="protein sequence ID" value="CDP36859.1"/>
    <property type="molecule type" value="Genomic_DNA"/>
</dbReference>
<protein>
    <submittedName>
        <fullName evidence="8">ARAD1B22660p</fullName>
    </submittedName>
</protein>
<dbReference type="SUPFAM" id="SSF46689">
    <property type="entry name" value="Homeodomain-like"/>
    <property type="match status" value="1"/>
</dbReference>
<dbReference type="PROSITE" id="PS50071">
    <property type="entry name" value="HOMEOBOX_2"/>
    <property type="match status" value="1"/>
</dbReference>
<name>A0A060T7T9_BLAAD</name>
<evidence type="ECO:0000256" key="6">
    <source>
        <dbReference type="SAM" id="MobiDB-lite"/>
    </source>
</evidence>
<evidence type="ECO:0000256" key="5">
    <source>
        <dbReference type="RuleBase" id="RU000682"/>
    </source>
</evidence>
<feature type="region of interest" description="Disordered" evidence="6">
    <location>
        <begin position="328"/>
        <end position="354"/>
    </location>
</feature>
<organism evidence="8">
    <name type="scientific">Blastobotrys adeninivorans</name>
    <name type="common">Yeast</name>
    <name type="synonym">Arxula adeninivorans</name>
    <dbReference type="NCBI Taxonomy" id="409370"/>
    <lineage>
        <taxon>Eukaryota</taxon>
        <taxon>Fungi</taxon>
        <taxon>Dikarya</taxon>
        <taxon>Ascomycota</taxon>
        <taxon>Saccharomycotina</taxon>
        <taxon>Dipodascomycetes</taxon>
        <taxon>Dipodascales</taxon>
        <taxon>Trichomonascaceae</taxon>
        <taxon>Blastobotrys</taxon>
    </lineage>
</organism>
<dbReference type="Gene3D" id="1.10.10.60">
    <property type="entry name" value="Homeodomain-like"/>
    <property type="match status" value="1"/>
</dbReference>
<gene>
    <name evidence="8" type="ORF">GNLVRS02_ARAD1B22660g</name>
</gene>
<feature type="compositionally biased region" description="Low complexity" evidence="6">
    <location>
        <begin position="295"/>
        <end position="311"/>
    </location>
</feature>
<dbReference type="SMART" id="SM00389">
    <property type="entry name" value="HOX"/>
    <property type="match status" value="1"/>
</dbReference>
<evidence type="ECO:0000256" key="3">
    <source>
        <dbReference type="ARBA" id="ARBA00023242"/>
    </source>
</evidence>
<dbReference type="GO" id="GO:0000981">
    <property type="term" value="F:DNA-binding transcription factor activity, RNA polymerase II-specific"/>
    <property type="evidence" value="ECO:0007669"/>
    <property type="project" value="InterPro"/>
</dbReference>
<dbReference type="AlphaFoldDB" id="A0A060T7T9"/>
<reference evidence="8" key="1">
    <citation type="submission" date="2014-02" db="EMBL/GenBank/DDBJ databases">
        <authorList>
            <person name="Genoscope - CEA"/>
        </authorList>
    </citation>
    <scope>NUCLEOTIDE SEQUENCE</scope>
    <source>
        <strain evidence="8">LS3</strain>
    </source>
</reference>